<proteinExistence type="predicted"/>
<keyword evidence="3" id="KW-1185">Reference proteome</keyword>
<dbReference type="Proteomes" id="UP000217785">
    <property type="component" value="Unassembled WGS sequence"/>
</dbReference>
<evidence type="ECO:0000313" key="2">
    <source>
        <dbReference type="EMBL" id="GAX91253.1"/>
    </source>
</evidence>
<reference evidence="3" key="1">
    <citation type="submission" date="2017-07" db="EMBL/GenBank/DDBJ databases">
        <title>Draft genome sequence of Effusibacillus lacus strain skLN1.</title>
        <authorList>
            <person name="Watanabe M."/>
            <person name="Kojima H."/>
            <person name="Fukui M."/>
        </authorList>
    </citation>
    <scope>NUCLEOTIDE SEQUENCE [LARGE SCALE GENOMIC DNA]</scope>
    <source>
        <strain evidence="3">skLN1</strain>
    </source>
</reference>
<evidence type="ECO:0008006" key="4">
    <source>
        <dbReference type="Google" id="ProtNLM"/>
    </source>
</evidence>
<evidence type="ECO:0000256" key="1">
    <source>
        <dbReference type="SAM" id="Phobius"/>
    </source>
</evidence>
<keyword evidence="1" id="KW-0472">Membrane</keyword>
<feature type="transmembrane region" description="Helical" evidence="1">
    <location>
        <begin position="218"/>
        <end position="244"/>
    </location>
</feature>
<sequence length="287" mass="32337">MSGRLLILWCLASLGFYLAMDWIRRQVERQGIVDRRSNRFLAYYYSARIPLRAETFCFTVLFAAAGAAIIGSKLLGHWILGGLTGGILVGIVLQTVWSRSVDQSRKLDLELPHFIILIRNAFTATNGNERFALQYAVNHASMPALRNPFAILMQRWERGADLQAEAEKTKQFFRNPVVWHLLDAIVQEHYGGGSFLRDLDRLAEQARDRFRLSEMRKVATAGSIYALYGVISLNLLLVVVLAIADPAGVKLFRETVLGRLIVGVSMTGYFGILFLAFRLIRLGDDWA</sequence>
<evidence type="ECO:0000313" key="3">
    <source>
        <dbReference type="Proteomes" id="UP000217785"/>
    </source>
</evidence>
<protein>
    <recommendedName>
        <fullName evidence="4">Type II secretion system protein GspF domain-containing protein</fullName>
    </recommendedName>
</protein>
<feature type="transmembrane region" description="Helical" evidence="1">
    <location>
        <begin position="256"/>
        <end position="277"/>
    </location>
</feature>
<feature type="transmembrane region" description="Helical" evidence="1">
    <location>
        <begin position="6"/>
        <end position="23"/>
    </location>
</feature>
<feature type="transmembrane region" description="Helical" evidence="1">
    <location>
        <begin position="55"/>
        <end position="72"/>
    </location>
</feature>
<keyword evidence="1" id="KW-0812">Transmembrane</keyword>
<gene>
    <name evidence="2" type="ORF">EFBL_2919</name>
</gene>
<keyword evidence="1" id="KW-1133">Transmembrane helix</keyword>
<feature type="transmembrane region" description="Helical" evidence="1">
    <location>
        <begin position="78"/>
        <end position="97"/>
    </location>
</feature>
<dbReference type="EMBL" id="BDUF01000086">
    <property type="protein sequence ID" value="GAX91253.1"/>
    <property type="molecule type" value="Genomic_DNA"/>
</dbReference>
<name>A0A292YR69_9BACL</name>
<dbReference type="RefSeq" id="WP_096182977.1">
    <property type="nucleotide sequence ID" value="NZ_BDUF01000086.1"/>
</dbReference>
<dbReference type="AlphaFoldDB" id="A0A292YR69"/>
<organism evidence="2 3">
    <name type="scientific">Effusibacillus lacus</name>
    <dbReference type="NCBI Taxonomy" id="1348429"/>
    <lineage>
        <taxon>Bacteria</taxon>
        <taxon>Bacillati</taxon>
        <taxon>Bacillota</taxon>
        <taxon>Bacilli</taxon>
        <taxon>Bacillales</taxon>
        <taxon>Alicyclobacillaceae</taxon>
        <taxon>Effusibacillus</taxon>
    </lineage>
</organism>
<comment type="caution">
    <text evidence="2">The sequence shown here is derived from an EMBL/GenBank/DDBJ whole genome shotgun (WGS) entry which is preliminary data.</text>
</comment>
<accession>A0A292YR69</accession>